<protein>
    <recommendedName>
        <fullName evidence="6">Curlin</fullName>
    </recommendedName>
</protein>
<keyword evidence="5" id="KW-1185">Reference proteome</keyword>
<name>A0A512DSI7_9PROT</name>
<dbReference type="GO" id="GO:0007155">
    <property type="term" value="P:cell adhesion"/>
    <property type="evidence" value="ECO:0007669"/>
    <property type="project" value="InterPro"/>
</dbReference>
<evidence type="ECO:0008006" key="6">
    <source>
        <dbReference type="Google" id="ProtNLM"/>
    </source>
</evidence>
<dbReference type="InterPro" id="IPR009742">
    <property type="entry name" value="Curlin_rpt"/>
</dbReference>
<evidence type="ECO:0000313" key="5">
    <source>
        <dbReference type="Proteomes" id="UP000321523"/>
    </source>
</evidence>
<sequence>MRTSLILSAVATLLSLSSPATAGEGDILLAGIGSQEGAALSGEASVLRAGIAGERRSEPAAGGRTAAHAFQAGQANATLIEQSGGTNGTAIAQLGKGNLAIASQTGAYNDASLTQTGNDLVIVSQKGVGLTLTADQIPDYPALVIQQGVGSRSVTKVIPLSRR</sequence>
<dbReference type="Proteomes" id="UP000321523">
    <property type="component" value="Unassembled WGS sequence"/>
</dbReference>
<dbReference type="RefSeq" id="WP_044427848.1">
    <property type="nucleotide sequence ID" value="NZ_BJYZ01000016.1"/>
</dbReference>
<evidence type="ECO:0000256" key="1">
    <source>
        <dbReference type="ARBA" id="ARBA00009766"/>
    </source>
</evidence>
<dbReference type="GO" id="GO:0009289">
    <property type="term" value="C:pilus"/>
    <property type="evidence" value="ECO:0007669"/>
    <property type="project" value="InterPro"/>
</dbReference>
<feature type="signal peptide" evidence="3">
    <location>
        <begin position="1"/>
        <end position="22"/>
    </location>
</feature>
<dbReference type="EMBL" id="BJYZ01000016">
    <property type="protein sequence ID" value="GEO39439.1"/>
    <property type="molecule type" value="Genomic_DNA"/>
</dbReference>
<evidence type="ECO:0000313" key="4">
    <source>
        <dbReference type="EMBL" id="GEO39439.1"/>
    </source>
</evidence>
<feature type="chain" id="PRO_5021739140" description="Curlin" evidence="3">
    <location>
        <begin position="23"/>
        <end position="163"/>
    </location>
</feature>
<reference evidence="4 5" key="1">
    <citation type="submission" date="2019-07" db="EMBL/GenBank/DDBJ databases">
        <title>Whole genome shotgun sequence of Skermanella aerolata NBRC 106429.</title>
        <authorList>
            <person name="Hosoyama A."/>
            <person name="Uohara A."/>
            <person name="Ohji S."/>
            <person name="Ichikawa N."/>
        </authorList>
    </citation>
    <scope>NUCLEOTIDE SEQUENCE [LARGE SCALE GENOMIC DNA]</scope>
    <source>
        <strain evidence="4 5">NBRC 106429</strain>
    </source>
</reference>
<comment type="caution">
    <text evidence="4">The sequence shown here is derived from an EMBL/GenBank/DDBJ whole genome shotgun (WGS) entry which is preliminary data.</text>
</comment>
<dbReference type="AlphaFoldDB" id="A0A512DSI7"/>
<gene>
    <name evidence="4" type="ORF">SAE02_35870</name>
</gene>
<accession>A0A512DSI7</accession>
<organism evidence="4 5">
    <name type="scientific">Skermanella aerolata</name>
    <dbReference type="NCBI Taxonomy" id="393310"/>
    <lineage>
        <taxon>Bacteria</taxon>
        <taxon>Pseudomonadati</taxon>
        <taxon>Pseudomonadota</taxon>
        <taxon>Alphaproteobacteria</taxon>
        <taxon>Rhodospirillales</taxon>
        <taxon>Azospirillaceae</taxon>
        <taxon>Skermanella</taxon>
    </lineage>
</organism>
<evidence type="ECO:0000256" key="2">
    <source>
        <dbReference type="ARBA" id="ARBA00022729"/>
    </source>
</evidence>
<comment type="similarity">
    <text evidence="1">Belongs to the CsgA/CsgB family.</text>
</comment>
<evidence type="ECO:0000256" key="3">
    <source>
        <dbReference type="SAM" id="SignalP"/>
    </source>
</evidence>
<keyword evidence="2 3" id="KW-0732">Signal</keyword>
<proteinExistence type="inferred from homology"/>
<dbReference type="Pfam" id="PF07012">
    <property type="entry name" value="Curlin_rpt"/>
    <property type="match status" value="1"/>
</dbReference>